<name>A0A1F7FLG6_UNCRA</name>
<keyword evidence="1" id="KW-0732">Signal</keyword>
<gene>
    <name evidence="3" type="ORF">A2519_01560</name>
</gene>
<dbReference type="Gene3D" id="2.60.40.4070">
    <property type="match status" value="1"/>
</dbReference>
<evidence type="ECO:0000256" key="1">
    <source>
        <dbReference type="SAM" id="SignalP"/>
    </source>
</evidence>
<reference evidence="3 4" key="1">
    <citation type="journal article" date="2016" name="Nat. Commun.">
        <title>Thousands of microbial genomes shed light on interconnected biogeochemical processes in an aquifer system.</title>
        <authorList>
            <person name="Anantharaman K."/>
            <person name="Brown C.T."/>
            <person name="Hug L.A."/>
            <person name="Sharon I."/>
            <person name="Castelle C.J."/>
            <person name="Probst A.J."/>
            <person name="Thomas B.C."/>
            <person name="Singh A."/>
            <person name="Wilkins M.J."/>
            <person name="Karaoz U."/>
            <person name="Brodie E.L."/>
            <person name="Williams K.H."/>
            <person name="Hubbard S.S."/>
            <person name="Banfield J.F."/>
        </authorList>
    </citation>
    <scope>NUCLEOTIDE SEQUENCE [LARGE SCALE GENOMIC DNA]</scope>
</reference>
<feature type="chain" id="PRO_5009528866" description="FlgD/Vpr Ig-like domain-containing protein" evidence="1">
    <location>
        <begin position="23"/>
        <end position="691"/>
    </location>
</feature>
<evidence type="ECO:0000313" key="3">
    <source>
        <dbReference type="EMBL" id="OGK07564.1"/>
    </source>
</evidence>
<proteinExistence type="predicted"/>
<dbReference type="Pfam" id="PF13860">
    <property type="entry name" value="FlgD_ig"/>
    <property type="match status" value="1"/>
</dbReference>
<dbReference type="InterPro" id="IPR025965">
    <property type="entry name" value="FlgD/Vpr_Ig-like"/>
</dbReference>
<dbReference type="Proteomes" id="UP000179243">
    <property type="component" value="Unassembled WGS sequence"/>
</dbReference>
<feature type="signal peptide" evidence="1">
    <location>
        <begin position="1"/>
        <end position="22"/>
    </location>
</feature>
<organism evidence="3 4">
    <name type="scientific">Candidatus Raymondbacteria bacterium RIFOXYD12_FULL_49_13</name>
    <dbReference type="NCBI Taxonomy" id="1817890"/>
    <lineage>
        <taxon>Bacteria</taxon>
        <taxon>Raymondiibacteriota</taxon>
    </lineage>
</organism>
<dbReference type="EMBL" id="MFYX01000003">
    <property type="protein sequence ID" value="OGK07564.1"/>
    <property type="molecule type" value="Genomic_DNA"/>
</dbReference>
<evidence type="ECO:0000259" key="2">
    <source>
        <dbReference type="Pfam" id="PF13860"/>
    </source>
</evidence>
<sequence>MKSTILMAGILAIAFFAGQADARIRNPWILVDHDLNTWSAGKSTTTHDNCPSFPVYNPADPSAFFKALHDSVCAGEHRCDIYVYSDWGGICTYARKNDYIFHGPTTYQEFPKGQRGRLMDIFDPMKYFNVFGYGYCGPVAGNMYNYYTLLGYQAQRWQLSNSAHLVCEVNYNDGWHYFDWDEGGWAADASGNVYGLAYATTHGSTWDQSPIKSAYFWSYGSDLAFIKGALASGNCSITPAPANGGGADMSFCLRIGEKMERFYEPLNASYTHPHANTPFFTPAVFGNSRLTYAPTLRSGYADYLDGIYDESNATLESDGVHLTNGYVIWAVRSPYPIYSTNATVTGTGTLLKEVHFNAGNNLYSKWELYDTLTIQENYDYLLRVSGTGVISGLNIVTIGQLRPGALPTLRPGNNNVRFNLYDNDETLTMTYVWPSHKASSADAVAASLLDNGKAIPVSVSGYCIGADRPISFERQKVADGSFSRKIAMAAEHDASFLYTHYHTCHLTQDYLNDLIVKHVFNISGGGRDSVTRTFTAEDIAGNAGVIDYTVNAGSALVQDPNYAITMEVAGGVLLTDLQNHPTYSDVSAEKGNTSALTAGLVIGPNEPNPFGRSTTINFTIGGLGAKPVTAAVYNAKGELIRVLERGAFSPGAYRTIWDGVNSRGIAVPCGVYYVRLSTPIQSATRKIVMLR</sequence>
<feature type="domain" description="FlgD/Vpr Ig-like" evidence="2">
    <location>
        <begin position="625"/>
        <end position="677"/>
    </location>
</feature>
<protein>
    <recommendedName>
        <fullName evidence="2">FlgD/Vpr Ig-like domain-containing protein</fullName>
    </recommendedName>
</protein>
<dbReference type="AlphaFoldDB" id="A0A1F7FLG6"/>
<evidence type="ECO:0000313" key="4">
    <source>
        <dbReference type="Proteomes" id="UP000179243"/>
    </source>
</evidence>
<accession>A0A1F7FLG6</accession>
<comment type="caution">
    <text evidence="3">The sequence shown here is derived from an EMBL/GenBank/DDBJ whole genome shotgun (WGS) entry which is preliminary data.</text>
</comment>